<evidence type="ECO:0000313" key="2">
    <source>
        <dbReference type="EMBL" id="OZI45690.1"/>
    </source>
</evidence>
<accession>A0A261T9A9</accession>
<gene>
    <name evidence="2" type="ORF">CAL25_20865</name>
</gene>
<feature type="region of interest" description="Disordered" evidence="1">
    <location>
        <begin position="1"/>
        <end position="24"/>
    </location>
</feature>
<dbReference type="Proteomes" id="UP000216913">
    <property type="component" value="Unassembled WGS sequence"/>
</dbReference>
<sequence length="75" mass="8065">MCRRPENRTDAGQGSRSAFAPSGLPHADIGAVWLLALCRPGLGAVSLRALRRLRLAAVYSGRSAVHFVQLVVRLV</sequence>
<organism evidence="2 3">
    <name type="scientific">Bordetella genomosp. 5</name>
    <dbReference type="NCBI Taxonomy" id="1395608"/>
    <lineage>
        <taxon>Bacteria</taxon>
        <taxon>Pseudomonadati</taxon>
        <taxon>Pseudomonadota</taxon>
        <taxon>Betaproteobacteria</taxon>
        <taxon>Burkholderiales</taxon>
        <taxon>Alcaligenaceae</taxon>
        <taxon>Bordetella</taxon>
    </lineage>
</organism>
<dbReference type="EMBL" id="NEVP01000012">
    <property type="protein sequence ID" value="OZI45690.1"/>
    <property type="molecule type" value="Genomic_DNA"/>
</dbReference>
<evidence type="ECO:0000256" key="1">
    <source>
        <dbReference type="SAM" id="MobiDB-lite"/>
    </source>
</evidence>
<dbReference type="AlphaFoldDB" id="A0A261T9A9"/>
<keyword evidence="3" id="KW-1185">Reference proteome</keyword>
<reference evidence="2 3" key="1">
    <citation type="submission" date="2017-05" db="EMBL/GenBank/DDBJ databases">
        <title>Complete and WGS of Bordetella genogroups.</title>
        <authorList>
            <person name="Spilker T."/>
            <person name="LiPuma J."/>
        </authorList>
    </citation>
    <scope>NUCLEOTIDE SEQUENCE [LARGE SCALE GENOMIC DNA]</scope>
    <source>
        <strain evidence="2 3">AU10456</strain>
    </source>
</reference>
<name>A0A261T9A9_9BORD</name>
<evidence type="ECO:0000313" key="3">
    <source>
        <dbReference type="Proteomes" id="UP000216913"/>
    </source>
</evidence>
<protein>
    <submittedName>
        <fullName evidence="2">Uncharacterized protein</fullName>
    </submittedName>
</protein>
<comment type="caution">
    <text evidence="2">The sequence shown here is derived from an EMBL/GenBank/DDBJ whole genome shotgun (WGS) entry which is preliminary data.</text>
</comment>
<proteinExistence type="predicted"/>